<sequence length="279" mass="31123">MDSLSVTRDTSSKQAIPLNEQRLATPLFFAIVMHCILILLIGWFWQQDTKQRMAEIKTPITHTAIKSYLISSQQYQSMLNESHSDTISQPQSPNQQTQPKPDGHNPKSPNKSNNEAVQMAPILATNTTHSPKPNKASTPTPPTPKVPTHATNTAMSIKQATSQYLQQQNQLEFEQLVGLQTAAQHKPSGTMSEMDAELDFIELTPTPTDTNQPHTLNHKLDPNRIVKQGDYCYTVVNLATQVNPHGWGLGFAQYCGEDKQKQQLTEAINSRVNNVKKTD</sequence>
<dbReference type="RefSeq" id="WP_238107702.1">
    <property type="nucleotide sequence ID" value="NZ_JAQQPZ010000015.1"/>
</dbReference>
<evidence type="ECO:0000256" key="1">
    <source>
        <dbReference type="SAM" id="MobiDB-lite"/>
    </source>
</evidence>
<gene>
    <name evidence="3" type="ORF">PQR79_19420</name>
</gene>
<keyword evidence="2" id="KW-0472">Membrane</keyword>
<evidence type="ECO:0000256" key="2">
    <source>
        <dbReference type="SAM" id="Phobius"/>
    </source>
</evidence>
<feature type="compositionally biased region" description="Polar residues" evidence="1">
    <location>
        <begin position="79"/>
        <end position="88"/>
    </location>
</feature>
<reference evidence="3 4" key="1">
    <citation type="submission" date="2023-02" db="EMBL/GenBank/DDBJ databases">
        <title>Genome sequence of Shewanella metallivivens ER-Te-42B-Light, sp. nov., enriched from sulfide tube worms (Riftia pachyptila) isolated from Explorer Ridge in the Pacific Ocean.</title>
        <authorList>
            <person name="Maltman C."/>
            <person name="Kuzyk S.B."/>
            <person name="Kyndt J.A."/>
            <person name="Yurkov V."/>
        </authorList>
    </citation>
    <scope>NUCLEOTIDE SEQUENCE [LARGE SCALE GENOMIC DNA]</scope>
    <source>
        <strain evidence="3 4">ER-Te-42B-Light</strain>
    </source>
</reference>
<dbReference type="Proteomes" id="UP001213691">
    <property type="component" value="Unassembled WGS sequence"/>
</dbReference>
<keyword evidence="2" id="KW-0812">Transmembrane</keyword>
<proteinExistence type="predicted"/>
<accession>A0ABT5TRL2</accession>
<evidence type="ECO:0000313" key="4">
    <source>
        <dbReference type="Proteomes" id="UP001213691"/>
    </source>
</evidence>
<feature type="region of interest" description="Disordered" evidence="1">
    <location>
        <begin position="79"/>
        <end position="113"/>
    </location>
</feature>
<name>A0ABT5TRL2_9GAMM</name>
<comment type="caution">
    <text evidence="3">The sequence shown here is derived from an EMBL/GenBank/DDBJ whole genome shotgun (WGS) entry which is preliminary data.</text>
</comment>
<keyword evidence="2" id="KW-1133">Transmembrane helix</keyword>
<feature type="compositionally biased region" description="Low complexity" evidence="1">
    <location>
        <begin position="89"/>
        <end position="100"/>
    </location>
</feature>
<feature type="transmembrane region" description="Helical" evidence="2">
    <location>
        <begin position="27"/>
        <end position="45"/>
    </location>
</feature>
<protein>
    <submittedName>
        <fullName evidence="3">Uncharacterized protein</fullName>
    </submittedName>
</protein>
<evidence type="ECO:0000313" key="3">
    <source>
        <dbReference type="EMBL" id="MDD8061240.1"/>
    </source>
</evidence>
<organism evidence="3 4">
    <name type="scientific">Shewanella metallivivens</name>
    <dbReference type="NCBI Taxonomy" id="2872342"/>
    <lineage>
        <taxon>Bacteria</taxon>
        <taxon>Pseudomonadati</taxon>
        <taxon>Pseudomonadota</taxon>
        <taxon>Gammaproteobacteria</taxon>
        <taxon>Alteromonadales</taxon>
        <taxon>Shewanellaceae</taxon>
        <taxon>Shewanella</taxon>
    </lineage>
</organism>
<dbReference type="EMBL" id="JAQQPZ010000015">
    <property type="protein sequence ID" value="MDD8061240.1"/>
    <property type="molecule type" value="Genomic_DNA"/>
</dbReference>
<feature type="region of interest" description="Disordered" evidence="1">
    <location>
        <begin position="126"/>
        <end position="149"/>
    </location>
</feature>
<keyword evidence="4" id="KW-1185">Reference proteome</keyword>